<keyword evidence="2" id="KW-1185">Reference proteome</keyword>
<organism evidence="1 2">
    <name type="scientific">Amycolatopsis melonis</name>
    <dbReference type="NCBI Taxonomy" id="3156488"/>
    <lineage>
        <taxon>Bacteria</taxon>
        <taxon>Bacillati</taxon>
        <taxon>Actinomycetota</taxon>
        <taxon>Actinomycetes</taxon>
        <taxon>Pseudonocardiales</taxon>
        <taxon>Pseudonocardiaceae</taxon>
        <taxon>Amycolatopsis</taxon>
    </lineage>
</organism>
<proteinExistence type="predicted"/>
<accession>A0ABV0LE81</accession>
<dbReference type="RefSeq" id="WP_348951357.1">
    <property type="nucleotide sequence ID" value="NZ_JBDZYD010000005.1"/>
</dbReference>
<name>A0ABV0LE81_9PSEU</name>
<evidence type="ECO:0000313" key="1">
    <source>
        <dbReference type="EMBL" id="MEQ0560481.1"/>
    </source>
</evidence>
<evidence type="ECO:0000313" key="2">
    <source>
        <dbReference type="Proteomes" id="UP001440984"/>
    </source>
</evidence>
<dbReference type="Proteomes" id="UP001440984">
    <property type="component" value="Unassembled WGS sequence"/>
</dbReference>
<sequence>MPVWVIDADHLLGGGWLVRGKEADEVTRAKPVEAAGEVAKAVFGPLAVGGVIPSFADFDSAIKSFAAVTFEVPSIADADGFLFQYGMVNWLPAPKFVLDVTRQLVMVDGQGEHESYLQVNFEYRYEPGDIGSSPGSGEEWWFADDSRSFAEWFAAVRENPIWRRLETVQSVEFLIAQDFV</sequence>
<comment type="caution">
    <text evidence="1">The sequence shown here is derived from an EMBL/GenBank/DDBJ whole genome shotgun (WGS) entry which is preliminary data.</text>
</comment>
<dbReference type="EMBL" id="JBDZYD010000005">
    <property type="protein sequence ID" value="MEQ0560481.1"/>
    <property type="molecule type" value="Genomic_DNA"/>
</dbReference>
<reference evidence="1 2" key="1">
    <citation type="submission" date="2024-05" db="EMBL/GenBank/DDBJ databases">
        <authorList>
            <person name="Zhao H."/>
            <person name="Xu Y."/>
            <person name="Lin S."/>
            <person name="Spain J.C."/>
            <person name="Zhou N.-Y."/>
        </authorList>
    </citation>
    <scope>NUCLEOTIDE SEQUENCE [LARGE SCALE GENOMIC DNA]</scope>
    <source>
        <strain evidence="1 2">NEAU-NG30</strain>
    </source>
</reference>
<gene>
    <name evidence="1" type="ORF">ABJI51_15440</name>
</gene>
<protein>
    <submittedName>
        <fullName evidence="1">Uncharacterized protein</fullName>
    </submittedName>
</protein>